<accession>A0A1B0A2W8</accession>
<feature type="region of interest" description="Disordered" evidence="1">
    <location>
        <begin position="623"/>
        <end position="671"/>
    </location>
</feature>
<reference evidence="2" key="2">
    <citation type="submission" date="2020-05" db="UniProtKB">
        <authorList>
            <consortium name="EnsemblMetazoa"/>
        </authorList>
    </citation>
    <scope>IDENTIFICATION</scope>
    <source>
        <strain evidence="2">IAEA</strain>
    </source>
</reference>
<dbReference type="EnsemblMetazoa" id="GPAI032832-RA">
    <property type="protein sequence ID" value="GPAI032832-PA"/>
    <property type="gene ID" value="GPAI032832"/>
</dbReference>
<feature type="region of interest" description="Disordered" evidence="1">
    <location>
        <begin position="423"/>
        <end position="468"/>
    </location>
</feature>
<evidence type="ECO:0000313" key="3">
    <source>
        <dbReference type="Proteomes" id="UP000092445"/>
    </source>
</evidence>
<evidence type="ECO:0000256" key="1">
    <source>
        <dbReference type="SAM" id="MobiDB-lite"/>
    </source>
</evidence>
<feature type="compositionally biased region" description="Low complexity" evidence="1">
    <location>
        <begin position="429"/>
        <end position="444"/>
    </location>
</feature>
<protein>
    <submittedName>
        <fullName evidence="2">Uncharacterized protein</fullName>
    </submittedName>
</protein>
<dbReference type="Proteomes" id="UP000092445">
    <property type="component" value="Unassembled WGS sequence"/>
</dbReference>
<dbReference type="AlphaFoldDB" id="A0A1B0A2W8"/>
<feature type="compositionally biased region" description="Polar residues" evidence="1">
    <location>
        <begin position="63"/>
        <end position="72"/>
    </location>
</feature>
<feature type="region of interest" description="Disordered" evidence="1">
    <location>
        <begin position="361"/>
        <end position="386"/>
    </location>
</feature>
<evidence type="ECO:0000313" key="2">
    <source>
        <dbReference type="EnsemblMetazoa" id="GPAI032832-PA"/>
    </source>
</evidence>
<feature type="region of interest" description="Disordered" evidence="1">
    <location>
        <begin position="223"/>
        <end position="242"/>
    </location>
</feature>
<proteinExistence type="predicted"/>
<name>A0A1B0A2W8_GLOPL</name>
<feature type="compositionally biased region" description="Basic and acidic residues" evidence="1">
    <location>
        <begin position="634"/>
        <end position="671"/>
    </location>
</feature>
<feature type="compositionally biased region" description="Polar residues" evidence="1">
    <location>
        <begin position="454"/>
        <end position="468"/>
    </location>
</feature>
<sequence length="671" mass="75515">MEKMNFTTNDMDGEKLSDAKQLLLAENSDEMLPANSPMAVNGRSVLKELNVNDGHQKERDDINTATTSSNVGSEKRRTFNIASTGNSAEVDIKENLITDHEKRRTFNMQEEIGDINTTMILTKTGFENRRPFNIPSIERSEKRRTFTETLAEEAKQDMIVTAKNDKRHTLTIQEETALATISVTETGGSLFKIPAEGVQIVGSTIAESIQSKIDELNEMIKENEKSKGQISQESEAKDVQRQEKTLVRKEMISNYEAMDVDETNLPLLQWGNNPVKVDIENIHWPMQANHSSSISTKQANPENYQSTLEKQNLEAARKSLASDKQKANEHIKADTVTTTMETSASSQIRRDKQASSVLIAKGKVQKRPSIHDCKNQGDVLSAKEQSSIRVRDAKELMTEKSNSPLEEMFAAASTASITLSISDHSGFDTNSPNAHSSNNTSNNAEQPEFDENEFSGNNNQILLTKGNNNNVPVDRSSLLIKFDPLVGIPLPANTGQNLAQGLKLQSQQQEQQQQLRLHLLNATKNNASNRPCLSPILEENSTEEISFVNEPTTRTFTQETNRLTKGRWIQQPKQQQQRQQQQQQQYKPDKNQLLGKEYNKKHATMSVDVDVVKDISLDNDCNKTYDNSNNTSATDDKPQIVNKMDELEKKIKNEVLKREDIERKRKDAENE</sequence>
<keyword evidence="3" id="KW-1185">Reference proteome</keyword>
<dbReference type="VEuPathDB" id="VectorBase:GPAI032832"/>
<feature type="region of interest" description="Disordered" evidence="1">
    <location>
        <begin position="567"/>
        <end position="592"/>
    </location>
</feature>
<feature type="compositionally biased region" description="Low complexity" evidence="1">
    <location>
        <begin position="570"/>
        <end position="585"/>
    </location>
</feature>
<organism evidence="2 3">
    <name type="scientific">Glossina pallidipes</name>
    <name type="common">Tsetse fly</name>
    <dbReference type="NCBI Taxonomy" id="7398"/>
    <lineage>
        <taxon>Eukaryota</taxon>
        <taxon>Metazoa</taxon>
        <taxon>Ecdysozoa</taxon>
        <taxon>Arthropoda</taxon>
        <taxon>Hexapoda</taxon>
        <taxon>Insecta</taxon>
        <taxon>Pterygota</taxon>
        <taxon>Neoptera</taxon>
        <taxon>Endopterygota</taxon>
        <taxon>Diptera</taxon>
        <taxon>Brachycera</taxon>
        <taxon>Muscomorpha</taxon>
        <taxon>Hippoboscoidea</taxon>
        <taxon>Glossinidae</taxon>
        <taxon>Glossina</taxon>
    </lineage>
</organism>
<feature type="compositionally biased region" description="Polar residues" evidence="1">
    <location>
        <begin position="624"/>
        <end position="633"/>
    </location>
</feature>
<feature type="region of interest" description="Disordered" evidence="1">
    <location>
        <begin position="53"/>
        <end position="73"/>
    </location>
</feature>
<reference evidence="3" key="1">
    <citation type="submission" date="2014-03" db="EMBL/GenBank/DDBJ databases">
        <authorList>
            <person name="Aksoy S."/>
            <person name="Warren W."/>
            <person name="Wilson R.K."/>
        </authorList>
    </citation>
    <scope>NUCLEOTIDE SEQUENCE [LARGE SCALE GENOMIC DNA]</scope>
    <source>
        <strain evidence="3">IAEA</strain>
    </source>
</reference>